<evidence type="ECO:0000256" key="1">
    <source>
        <dbReference type="ARBA" id="ARBA00004604"/>
    </source>
</evidence>
<dbReference type="GO" id="GO:0030515">
    <property type="term" value="F:snoRNA binding"/>
    <property type="evidence" value="ECO:0007669"/>
    <property type="project" value="TreeGrafter"/>
</dbReference>
<keyword evidence="10" id="KW-1185">Reference proteome</keyword>
<dbReference type="AlphaFoldDB" id="A0AAV8ZUC6"/>
<dbReference type="PROSITE" id="PS50082">
    <property type="entry name" value="WD_REPEATS_2"/>
    <property type="match status" value="6"/>
</dbReference>
<dbReference type="Pfam" id="PF25172">
    <property type="entry name" value="Beta-prop_WDR3_2nd"/>
    <property type="match status" value="1"/>
</dbReference>
<dbReference type="Gene3D" id="2.130.10.10">
    <property type="entry name" value="YVTN repeat-like/Quinoprotein amine dehydrogenase"/>
    <property type="match status" value="3"/>
</dbReference>
<dbReference type="InterPro" id="IPR020472">
    <property type="entry name" value="WD40_PAC1"/>
</dbReference>
<dbReference type="GO" id="GO:0032040">
    <property type="term" value="C:small-subunit processome"/>
    <property type="evidence" value="ECO:0007669"/>
    <property type="project" value="TreeGrafter"/>
</dbReference>
<evidence type="ECO:0000256" key="3">
    <source>
        <dbReference type="ARBA" id="ARBA00022737"/>
    </source>
</evidence>
<dbReference type="FunFam" id="2.130.10.10:FF:000157">
    <property type="entry name" value="WD repeat domain 3"/>
    <property type="match status" value="1"/>
</dbReference>
<evidence type="ECO:0000256" key="6">
    <source>
        <dbReference type="PROSITE-ProRule" id="PRU00221"/>
    </source>
</evidence>
<evidence type="ECO:0000313" key="9">
    <source>
        <dbReference type="EMBL" id="KAJ8970275.1"/>
    </source>
</evidence>
<dbReference type="CDD" id="cd00200">
    <property type="entry name" value="WD40"/>
    <property type="match status" value="1"/>
</dbReference>
<comment type="caution">
    <text evidence="9">The sequence shown here is derived from an EMBL/GenBank/DDBJ whole genome shotgun (WGS) entry which is preliminary data.</text>
</comment>
<protein>
    <recommendedName>
        <fullName evidence="8">Small-subunit processome Utp12 domain-containing protein</fullName>
    </recommendedName>
</protein>
<feature type="domain" description="Small-subunit processome Utp12" evidence="8">
    <location>
        <begin position="690"/>
        <end position="792"/>
    </location>
</feature>
<name>A0AAV8ZUC6_9CUCU</name>
<feature type="repeat" description="WD" evidence="6">
    <location>
        <begin position="392"/>
        <end position="432"/>
    </location>
</feature>
<dbReference type="InterPro" id="IPR001680">
    <property type="entry name" value="WD40_rpt"/>
</dbReference>
<dbReference type="EMBL" id="JANEYF010000382">
    <property type="protein sequence ID" value="KAJ8970275.1"/>
    <property type="molecule type" value="Genomic_DNA"/>
</dbReference>
<feature type="repeat" description="WD" evidence="6">
    <location>
        <begin position="492"/>
        <end position="533"/>
    </location>
</feature>
<feature type="repeat" description="WD" evidence="6">
    <location>
        <begin position="103"/>
        <end position="135"/>
    </location>
</feature>
<dbReference type="PROSITE" id="PS00678">
    <property type="entry name" value="WD_REPEATS_1"/>
    <property type="match status" value="1"/>
</dbReference>
<dbReference type="FunFam" id="2.130.10.10:FF:002580">
    <property type="entry name" value="Beta transducin Trp-Asp domain-containing protein, putative"/>
    <property type="match status" value="1"/>
</dbReference>
<dbReference type="Pfam" id="PF25173">
    <property type="entry name" value="Beta-prop_WDR3_1st"/>
    <property type="match status" value="1"/>
</dbReference>
<dbReference type="SMART" id="SM00320">
    <property type="entry name" value="WD40"/>
    <property type="match status" value="8"/>
</dbReference>
<evidence type="ECO:0000259" key="8">
    <source>
        <dbReference type="Pfam" id="PF04003"/>
    </source>
</evidence>
<keyword evidence="3" id="KW-0677">Repeat</keyword>
<proteinExistence type="inferred from homology"/>
<comment type="similarity">
    <text evidence="5">Belongs to the WD repeat WDR3/UTP12 family.</text>
</comment>
<dbReference type="SUPFAM" id="SSF50998">
    <property type="entry name" value="Quinoprotein alcohol dehydrogenase-like"/>
    <property type="match status" value="1"/>
</dbReference>
<accession>A0AAV8ZUC6</accession>
<feature type="repeat" description="WD" evidence="6">
    <location>
        <begin position="61"/>
        <end position="102"/>
    </location>
</feature>
<feature type="repeat" description="WD" evidence="6">
    <location>
        <begin position="534"/>
        <end position="575"/>
    </location>
</feature>
<evidence type="ECO:0000256" key="7">
    <source>
        <dbReference type="SAM" id="MobiDB-lite"/>
    </source>
</evidence>
<sequence>MGLTKQYLRYIPAGNFNIIASQNCNVAFVTLESQEGRFVAVGACEHIIIWDLRLGEKAQILPGEKAFVTAICASPNKRHLAAGYSDGNVQIYDLKSAEVISIFAGHRSEVTALAYDSFGHKLASGSKDTDVIVWDTVAEVGSCRLSGHRGAITQITFMSEQPILISGSKDSFVKFWDLDTQHCFKTLVGHQTEYLVTGCGDAELRVWKLSQRDADGENKNPVEHLASTLELTMLDDSDDPTHPLQCNKVGSLLRGGRGRVVSMFSDASGQIIGCHGTDMQIELFQFLTEDDARIRMKKRLKKERKKEKKEENMETDQVENSNYANVQLSLRDEVKRLSSIKTPQKLKSLDLVLGNGGELRVAANLSNNTVELYTIQSTTKDAEPKCLRSIVSQGHHSEVRAVGFSSDNLAIVSGSAESIKMWNRPSQACLRTVGTDESKAKVLSLLHTKTLKLEDNVLCVRLSPNGKFIAVALLDSTVKIFFVDTFKFYLSLYGHKLPVLCMDISSDSTLIATGSADRNVKIWGMDFGDCHKSIFAHDDSVTGLQFVHRTHYFFTCGKDGKVKEWDGDSYDKIITLQYVVSCGADRVLRLYEKSDQPLVLEDEQEEEREQQEALATGEQTVVPGQPGLNLPSKKTIGSEKAAESILECLEICEKYREQLAEHEALQAASSQALPVPLPPPLMMALNVSTPDDFLLETIKRIRPSDLEEAFLILPFASVCEVLQTLPVLIARGDHTELVSKISMFLLKLHHAPIVANHALLSTLQRLQKIATVKVQELRDLVGYNYYGMQFLQKEIEAAEGVQLFRDATREKNKGDKKRKQRERLKRSIITLS</sequence>
<dbReference type="InterPro" id="IPR007148">
    <property type="entry name" value="SSU_processome_Utp12"/>
</dbReference>
<feature type="repeat" description="WD" evidence="6">
    <location>
        <begin position="145"/>
        <end position="186"/>
    </location>
</feature>
<dbReference type="PRINTS" id="PR00320">
    <property type="entry name" value="GPROTEINBRPT"/>
</dbReference>
<dbReference type="GO" id="GO:0034388">
    <property type="term" value="C:Pwp2p-containing subcomplex of 90S preribosome"/>
    <property type="evidence" value="ECO:0007669"/>
    <property type="project" value="TreeGrafter"/>
</dbReference>
<comment type="subcellular location">
    <subcellularLocation>
        <location evidence="1">Nucleus</location>
        <location evidence="1">Nucleolus</location>
    </subcellularLocation>
</comment>
<keyword evidence="4" id="KW-0539">Nucleus</keyword>
<organism evidence="9 10">
    <name type="scientific">Rhamnusium bicolor</name>
    <dbReference type="NCBI Taxonomy" id="1586634"/>
    <lineage>
        <taxon>Eukaryota</taxon>
        <taxon>Metazoa</taxon>
        <taxon>Ecdysozoa</taxon>
        <taxon>Arthropoda</taxon>
        <taxon>Hexapoda</taxon>
        <taxon>Insecta</taxon>
        <taxon>Pterygota</taxon>
        <taxon>Neoptera</taxon>
        <taxon>Endopterygota</taxon>
        <taxon>Coleoptera</taxon>
        <taxon>Polyphaga</taxon>
        <taxon>Cucujiformia</taxon>
        <taxon>Chrysomeloidea</taxon>
        <taxon>Cerambycidae</taxon>
        <taxon>Lepturinae</taxon>
        <taxon>Rhagiini</taxon>
        <taxon>Rhamnusium</taxon>
    </lineage>
</organism>
<keyword evidence="2 6" id="KW-0853">WD repeat</keyword>
<dbReference type="PANTHER" id="PTHR19853:SF0">
    <property type="entry name" value="WD REPEAT-CONTAINING PROTEIN 3"/>
    <property type="match status" value="1"/>
</dbReference>
<dbReference type="InterPro" id="IPR051570">
    <property type="entry name" value="TBC1_cilium_biogenesis"/>
</dbReference>
<dbReference type="InterPro" id="IPR015943">
    <property type="entry name" value="WD40/YVTN_repeat-like_dom_sf"/>
</dbReference>
<feature type="compositionally biased region" description="Basic residues" evidence="7">
    <location>
        <begin position="814"/>
        <end position="826"/>
    </location>
</feature>
<dbReference type="Proteomes" id="UP001162156">
    <property type="component" value="Unassembled WGS sequence"/>
</dbReference>
<evidence type="ECO:0000256" key="5">
    <source>
        <dbReference type="ARBA" id="ARBA00038229"/>
    </source>
</evidence>
<dbReference type="InterPro" id="IPR011047">
    <property type="entry name" value="Quinoprotein_ADH-like_sf"/>
</dbReference>
<dbReference type="InterPro" id="IPR019775">
    <property type="entry name" value="WD40_repeat_CS"/>
</dbReference>
<evidence type="ECO:0000256" key="2">
    <source>
        <dbReference type="ARBA" id="ARBA00022574"/>
    </source>
</evidence>
<gene>
    <name evidence="9" type="ORF">NQ314_001305</name>
</gene>
<dbReference type="PROSITE" id="PS50294">
    <property type="entry name" value="WD_REPEATS_REGION"/>
    <property type="match status" value="4"/>
</dbReference>
<evidence type="ECO:0000256" key="4">
    <source>
        <dbReference type="ARBA" id="ARBA00023242"/>
    </source>
</evidence>
<feature type="region of interest" description="Disordered" evidence="7">
    <location>
        <begin position="599"/>
        <end position="633"/>
    </location>
</feature>
<evidence type="ECO:0000313" key="10">
    <source>
        <dbReference type="Proteomes" id="UP001162156"/>
    </source>
</evidence>
<feature type="compositionally biased region" description="Acidic residues" evidence="7">
    <location>
        <begin position="600"/>
        <end position="609"/>
    </location>
</feature>
<feature type="region of interest" description="Disordered" evidence="7">
    <location>
        <begin position="301"/>
        <end position="320"/>
    </location>
</feature>
<feature type="region of interest" description="Disordered" evidence="7">
    <location>
        <begin position="809"/>
        <end position="832"/>
    </location>
</feature>
<dbReference type="PANTHER" id="PTHR19853">
    <property type="entry name" value="WD REPEAT CONTAINING PROTEIN 3 WDR3"/>
    <property type="match status" value="1"/>
</dbReference>
<dbReference type="Pfam" id="PF00400">
    <property type="entry name" value="WD40"/>
    <property type="match status" value="1"/>
</dbReference>
<dbReference type="Pfam" id="PF04003">
    <property type="entry name" value="Utp12"/>
    <property type="match status" value="1"/>
</dbReference>
<reference evidence="9" key="1">
    <citation type="journal article" date="2023" name="Insect Mol. Biol.">
        <title>Genome sequencing provides insights into the evolution of gene families encoding plant cell wall-degrading enzymes in longhorned beetles.</title>
        <authorList>
            <person name="Shin N.R."/>
            <person name="Okamura Y."/>
            <person name="Kirsch R."/>
            <person name="Pauchet Y."/>
        </authorList>
    </citation>
    <scope>NUCLEOTIDE SEQUENCE</scope>
    <source>
        <strain evidence="9">RBIC_L_NR</strain>
    </source>
</reference>
<dbReference type="GO" id="GO:0030490">
    <property type="term" value="P:maturation of SSU-rRNA"/>
    <property type="evidence" value="ECO:0007669"/>
    <property type="project" value="TreeGrafter"/>
</dbReference>